<sequence length="575" mass="67669">MEIVIQFVMFFQKSMNLIIPLSFTIYLFAYKEQKDIAYSLFKQKIHILYTGFVLISLLFLTINIIFPINIESQKGTNNESFCLIIVMIIIDFLWIAIAFFAYRHLLNTLNIYKNFNGNLNLVKKDLDAIKDVFKKYENNEIDKYKLQKFLENKFKRINICSEILFQIMLSKKKYNLNNDFTNSVDQIRKNLLDPVKDITLDSNVHTKIVSYSNRYFITLEKVVLKGLVDLINVALINNNYKALDLLLDCFENAKPGYYEPPTPDIKRDWKIATKSNDDLEKQLNQMFDEYFYASHRVLDSLYASNNSRSQILLRDLEQWQHQSGIYSYSKDFVTLVTSLIINSIEKGDLKKLTDSFNILLDHYNSFKSKTIDSGSNRIKIQNINLLRQKVNSEGFDEIEKVIYKFTYLSIVKSIELGRYSCAGFLIKTSLINLDSSKFMLHIYQINNDTTNTLYEMGLSKSLSKTFSVMFPFSDSSYKYCLLKANFLIFFQYYYANKIKKISNQNINNLYPMLSLLRDNNYFEYLSHKVKEMNKEYGMIFLKKDHFDDLYAEIRILVSTRGNEKYLSNYASLIKM</sequence>
<keyword evidence="1" id="KW-0472">Membrane</keyword>
<accession>A0A0C2V9U1</accession>
<feature type="transmembrane region" description="Helical" evidence="1">
    <location>
        <begin position="80"/>
        <end position="102"/>
    </location>
</feature>
<dbReference type="RefSeq" id="WP_041088454.1">
    <property type="nucleotide sequence ID" value="NZ_JXRP01000017.1"/>
</dbReference>
<feature type="transmembrane region" description="Helical" evidence="1">
    <location>
        <begin position="7"/>
        <end position="27"/>
    </location>
</feature>
<protein>
    <submittedName>
        <fullName evidence="2">Uncharacterized protein</fullName>
    </submittedName>
</protein>
<organism evidence="2 3">
    <name type="scientific">Jeotgalibacillus soli</name>
    <dbReference type="NCBI Taxonomy" id="889306"/>
    <lineage>
        <taxon>Bacteria</taxon>
        <taxon>Bacillati</taxon>
        <taxon>Bacillota</taxon>
        <taxon>Bacilli</taxon>
        <taxon>Bacillales</taxon>
        <taxon>Caryophanaceae</taxon>
        <taxon>Jeotgalibacillus</taxon>
    </lineage>
</organism>
<feature type="transmembrane region" description="Helical" evidence="1">
    <location>
        <begin position="47"/>
        <end position="68"/>
    </location>
</feature>
<dbReference type="Proteomes" id="UP000031938">
    <property type="component" value="Unassembled WGS sequence"/>
</dbReference>
<reference evidence="2 3" key="1">
    <citation type="submission" date="2015-01" db="EMBL/GenBank/DDBJ databases">
        <title>Genome sequencing of Jeotgalibacillus soli.</title>
        <authorList>
            <person name="Goh K.M."/>
            <person name="Chan K.-G."/>
            <person name="Yaakop A.S."/>
            <person name="Ee R."/>
            <person name="Gan H.M."/>
            <person name="Chan C.S."/>
        </authorList>
    </citation>
    <scope>NUCLEOTIDE SEQUENCE [LARGE SCALE GENOMIC DNA]</scope>
    <source>
        <strain evidence="2 3">P9</strain>
    </source>
</reference>
<gene>
    <name evidence="2" type="ORF">KP78_20760</name>
</gene>
<name>A0A0C2V9U1_9BACL</name>
<dbReference type="OrthoDB" id="2966207at2"/>
<keyword evidence="1" id="KW-0812">Transmembrane</keyword>
<dbReference type="PATRIC" id="fig|889306.3.peg.2093"/>
<evidence type="ECO:0000313" key="3">
    <source>
        <dbReference type="Proteomes" id="UP000031938"/>
    </source>
</evidence>
<proteinExistence type="predicted"/>
<dbReference type="STRING" id="889306.KP78_20760"/>
<dbReference type="AlphaFoldDB" id="A0A0C2V9U1"/>
<comment type="caution">
    <text evidence="2">The sequence shown here is derived from an EMBL/GenBank/DDBJ whole genome shotgun (WGS) entry which is preliminary data.</text>
</comment>
<dbReference type="EMBL" id="JXRP01000017">
    <property type="protein sequence ID" value="KIL45727.1"/>
    <property type="molecule type" value="Genomic_DNA"/>
</dbReference>
<keyword evidence="1" id="KW-1133">Transmembrane helix</keyword>
<evidence type="ECO:0000313" key="2">
    <source>
        <dbReference type="EMBL" id="KIL45727.1"/>
    </source>
</evidence>
<keyword evidence="3" id="KW-1185">Reference proteome</keyword>
<evidence type="ECO:0000256" key="1">
    <source>
        <dbReference type="SAM" id="Phobius"/>
    </source>
</evidence>